<dbReference type="GO" id="GO:0002128">
    <property type="term" value="P:tRNA nucleoside ribose methylation"/>
    <property type="evidence" value="ECO:0007669"/>
    <property type="project" value="TreeGrafter"/>
</dbReference>
<evidence type="ECO:0000256" key="3">
    <source>
        <dbReference type="ARBA" id="ARBA00022679"/>
    </source>
</evidence>
<comment type="catalytic activity">
    <reaction evidence="5">
        <text>cytidine(32) in tRNA + S-adenosyl-L-methionine = 2'-O-methylcytidine(32) in tRNA + S-adenosyl-L-homocysteine + H(+)</text>
        <dbReference type="Rhea" id="RHEA:42932"/>
        <dbReference type="Rhea" id="RHEA-COMP:10288"/>
        <dbReference type="Rhea" id="RHEA-COMP:10289"/>
        <dbReference type="ChEBI" id="CHEBI:15378"/>
        <dbReference type="ChEBI" id="CHEBI:57856"/>
        <dbReference type="ChEBI" id="CHEBI:59789"/>
        <dbReference type="ChEBI" id="CHEBI:74495"/>
        <dbReference type="ChEBI" id="CHEBI:82748"/>
        <dbReference type="EC" id="2.1.1.200"/>
    </reaction>
</comment>
<dbReference type="Pfam" id="PF00588">
    <property type="entry name" value="SpoU_methylase"/>
    <property type="match status" value="1"/>
</dbReference>
<comment type="caution">
    <text evidence="7">The sequence shown here is derived from an EMBL/GenBank/DDBJ whole genome shotgun (WGS) entry which is preliminary data.</text>
</comment>
<dbReference type="GO" id="GO:0106339">
    <property type="term" value="F:tRNA (cytidine(32)-2'-O)-methyltransferase activity"/>
    <property type="evidence" value="ECO:0007669"/>
    <property type="project" value="RHEA"/>
</dbReference>
<evidence type="ECO:0000256" key="5">
    <source>
        <dbReference type="RuleBase" id="RU362024"/>
    </source>
</evidence>
<dbReference type="Gene3D" id="3.40.1280.10">
    <property type="match status" value="1"/>
</dbReference>
<dbReference type="NCBIfam" id="TIGR00050">
    <property type="entry name" value="rRNA_methyl_1"/>
    <property type="match status" value="1"/>
</dbReference>
<name>A0A4R3JXE0_9PROT</name>
<dbReference type="PIRSF" id="PIRSF004808">
    <property type="entry name" value="LasT"/>
    <property type="match status" value="1"/>
</dbReference>
<keyword evidence="3 7" id="KW-0808">Transferase</keyword>
<keyword evidence="8" id="KW-1185">Reference proteome</keyword>
<keyword evidence="5" id="KW-0963">Cytoplasm</keyword>
<feature type="domain" description="tRNA/rRNA methyltransferase SpoU type" evidence="6">
    <location>
        <begin position="26"/>
        <end position="175"/>
    </location>
</feature>
<proteinExistence type="inferred from homology"/>
<dbReference type="OrthoDB" id="9806346at2"/>
<keyword evidence="5" id="KW-0819">tRNA processing</keyword>
<sequence>MHGWLIKEQSNPRHFTVNPASALDNLRVVLVETSHPGNIGAAARAMKVMGLSRLYLVNPKCAIDDEARARASGAVDVLDAAVVCASLDAALADTVLAAACTSRRRDLPHPAYTPRQAAPLLLSEATAAPVALVFGSETFGLSNEQLSRCRWLINIPANPDYMSLNLASAVQVLAYELRSSLEDATISLPEFEAARHEEVEGFYAELERTLVAIDFLDPAAPKRLMPRLRRLFARAGLEKEEVAILRGILAAMQKAGRQ</sequence>
<dbReference type="GO" id="GO:0005829">
    <property type="term" value="C:cytosol"/>
    <property type="evidence" value="ECO:0007669"/>
    <property type="project" value="TreeGrafter"/>
</dbReference>
<evidence type="ECO:0000256" key="1">
    <source>
        <dbReference type="ARBA" id="ARBA00007228"/>
    </source>
</evidence>
<gene>
    <name evidence="5" type="primary">trmJ</name>
    <name evidence="7" type="ORF">EDC61_11062</name>
</gene>
<dbReference type="FunFam" id="3.40.1280.10:FF:000006">
    <property type="entry name" value="Uncharacterized tRNA/rRNA methyltransferase HI_0380"/>
    <property type="match status" value="1"/>
</dbReference>
<organism evidence="7 8">
    <name type="scientific">Sulfuritortus calidifontis</name>
    <dbReference type="NCBI Taxonomy" id="1914471"/>
    <lineage>
        <taxon>Bacteria</taxon>
        <taxon>Pseudomonadati</taxon>
        <taxon>Pseudomonadota</taxon>
        <taxon>Betaproteobacteria</taxon>
        <taxon>Nitrosomonadales</taxon>
        <taxon>Thiobacillaceae</taxon>
        <taxon>Sulfuritortus</taxon>
    </lineage>
</organism>
<keyword evidence="2 5" id="KW-0489">Methyltransferase</keyword>
<reference evidence="7 8" key="1">
    <citation type="submission" date="2019-03" db="EMBL/GenBank/DDBJ databases">
        <title>Genomic Encyclopedia of Type Strains, Phase IV (KMG-IV): sequencing the most valuable type-strain genomes for metagenomic binning, comparative biology and taxonomic classification.</title>
        <authorList>
            <person name="Goeker M."/>
        </authorList>
    </citation>
    <scope>NUCLEOTIDE SEQUENCE [LARGE SCALE GENOMIC DNA]</scope>
    <source>
        <strain evidence="7 8">DSM 103923</strain>
    </source>
</reference>
<dbReference type="Proteomes" id="UP000295135">
    <property type="component" value="Unassembled WGS sequence"/>
</dbReference>
<evidence type="ECO:0000256" key="2">
    <source>
        <dbReference type="ARBA" id="ARBA00022603"/>
    </source>
</evidence>
<comment type="subcellular location">
    <subcellularLocation>
        <location evidence="5">Cytoplasm</location>
    </subcellularLocation>
</comment>
<dbReference type="EC" id="2.1.1.200" evidence="5"/>
<keyword evidence="4 5" id="KW-0949">S-adenosyl-L-methionine</keyword>
<accession>A0A4R3JXE0</accession>
<comment type="function">
    <text evidence="5">Catalyzes the formation of 2'O-methylated cytidine (Cm32) or 2'O-methylated uridine (Um32) at position 32 in tRNA.</text>
</comment>
<protein>
    <recommendedName>
        <fullName evidence="5">tRNA (cytidine/uridine-2'-O-)-methyltransferase TrmJ</fullName>
        <ecNumber evidence="5">2.1.1.200</ecNumber>
    </recommendedName>
    <alternativeName>
        <fullName evidence="5">tRNA (cytidine(32)/uridine(32)-2'-O)-methyltransferase</fullName>
    </alternativeName>
    <alternativeName>
        <fullName evidence="5">tRNA Cm32/Um32 methyltransferase</fullName>
    </alternativeName>
</protein>
<comment type="subunit">
    <text evidence="5">Homodimer.</text>
</comment>
<dbReference type="GO" id="GO:0160206">
    <property type="term" value="F:tRNA (cytidine(32)/uridine(32)-2'-O)-methyltransferase activity"/>
    <property type="evidence" value="ECO:0007669"/>
    <property type="project" value="UniProtKB-EC"/>
</dbReference>
<dbReference type="GO" id="GO:0003723">
    <property type="term" value="F:RNA binding"/>
    <property type="evidence" value="ECO:0007669"/>
    <property type="project" value="InterPro"/>
</dbReference>
<evidence type="ECO:0000313" key="8">
    <source>
        <dbReference type="Proteomes" id="UP000295135"/>
    </source>
</evidence>
<dbReference type="InterPro" id="IPR029026">
    <property type="entry name" value="tRNA_m1G_MTases_N"/>
</dbReference>
<dbReference type="InterPro" id="IPR001537">
    <property type="entry name" value="SpoU_MeTrfase"/>
</dbReference>
<dbReference type="SUPFAM" id="SSF75217">
    <property type="entry name" value="alpha/beta knot"/>
    <property type="match status" value="1"/>
</dbReference>
<dbReference type="PANTHER" id="PTHR42786">
    <property type="entry name" value="TRNA/RRNA METHYLTRANSFERASE"/>
    <property type="match status" value="1"/>
</dbReference>
<evidence type="ECO:0000259" key="6">
    <source>
        <dbReference type="Pfam" id="PF00588"/>
    </source>
</evidence>
<dbReference type="Gene3D" id="1.10.8.590">
    <property type="match status" value="1"/>
</dbReference>
<comment type="catalytic activity">
    <reaction evidence="5">
        <text>uridine(32) in tRNA + S-adenosyl-L-methionine = 2'-O-methyluridine(32) in tRNA + S-adenosyl-L-homocysteine + H(+)</text>
        <dbReference type="Rhea" id="RHEA:42936"/>
        <dbReference type="Rhea" id="RHEA-COMP:10107"/>
        <dbReference type="Rhea" id="RHEA-COMP:10290"/>
        <dbReference type="ChEBI" id="CHEBI:15378"/>
        <dbReference type="ChEBI" id="CHEBI:57856"/>
        <dbReference type="ChEBI" id="CHEBI:59789"/>
        <dbReference type="ChEBI" id="CHEBI:65315"/>
        <dbReference type="ChEBI" id="CHEBI:74478"/>
        <dbReference type="EC" id="2.1.1.200"/>
    </reaction>
</comment>
<dbReference type="AlphaFoldDB" id="A0A4R3JXE0"/>
<dbReference type="EMBL" id="SLZY01000010">
    <property type="protein sequence ID" value="TCS71336.1"/>
    <property type="molecule type" value="Genomic_DNA"/>
</dbReference>
<evidence type="ECO:0000256" key="4">
    <source>
        <dbReference type="ARBA" id="ARBA00022691"/>
    </source>
</evidence>
<dbReference type="CDD" id="cd18093">
    <property type="entry name" value="SpoU-like_TrmJ"/>
    <property type="match status" value="1"/>
</dbReference>
<dbReference type="InterPro" id="IPR004384">
    <property type="entry name" value="RNA_MeTrfase_TrmJ/LasT"/>
</dbReference>
<evidence type="ECO:0000313" key="7">
    <source>
        <dbReference type="EMBL" id="TCS71336.1"/>
    </source>
</evidence>
<dbReference type="InterPro" id="IPR029028">
    <property type="entry name" value="Alpha/beta_knot_MTases"/>
</dbReference>
<comment type="similarity">
    <text evidence="1">Belongs to the class IV-like SAM-binding methyltransferase superfamily. RNA methyltransferase TrmH family.</text>
</comment>
<dbReference type="PANTHER" id="PTHR42786:SF2">
    <property type="entry name" value="TRNA (CYTIDINE_URIDINE-2'-O-)-METHYLTRANSFERASE TRMJ"/>
    <property type="match status" value="1"/>
</dbReference>